<proteinExistence type="inferred from homology"/>
<dbReference type="GO" id="GO:0030473">
    <property type="term" value="P:nuclear migration along microtubule"/>
    <property type="evidence" value="ECO:0007669"/>
    <property type="project" value="TreeGrafter"/>
</dbReference>
<dbReference type="PANTHER" id="PTHR28646">
    <property type="entry name" value="TRANSMEMBRANE PROTEIN 201"/>
    <property type="match status" value="1"/>
</dbReference>
<dbReference type="GO" id="GO:0051015">
    <property type="term" value="F:actin filament binding"/>
    <property type="evidence" value="ECO:0007669"/>
    <property type="project" value="TreeGrafter"/>
</dbReference>
<dbReference type="GO" id="GO:0005637">
    <property type="term" value="C:nuclear inner membrane"/>
    <property type="evidence" value="ECO:0007669"/>
    <property type="project" value="UniProtKB-SubCell"/>
</dbReference>
<feature type="region of interest" description="Disordered" evidence="7">
    <location>
        <begin position="710"/>
        <end position="729"/>
    </location>
</feature>
<evidence type="ECO:0000256" key="3">
    <source>
        <dbReference type="ARBA" id="ARBA00022692"/>
    </source>
</evidence>
<reference evidence="10" key="2">
    <citation type="journal article" date="2023" name="BMC Genomics">
        <title>Pest status, molecular evolution, and epigenetic factors derived from the genome assembly of Frankliniella fusca, a thysanopteran phytovirus vector.</title>
        <authorList>
            <person name="Catto M.A."/>
            <person name="Labadie P.E."/>
            <person name="Jacobson A.L."/>
            <person name="Kennedy G.G."/>
            <person name="Srinivasan R."/>
            <person name="Hunt B.G."/>
        </authorList>
    </citation>
    <scope>NUCLEOTIDE SEQUENCE</scope>
    <source>
        <strain evidence="10">PL_HMW_Pooled</strain>
    </source>
</reference>
<keyword evidence="11" id="KW-1185">Reference proteome</keyword>
<feature type="transmembrane region" description="Helical" evidence="8">
    <location>
        <begin position="197"/>
        <end position="220"/>
    </location>
</feature>
<evidence type="ECO:0000256" key="2">
    <source>
        <dbReference type="ARBA" id="ARBA00007600"/>
    </source>
</evidence>
<evidence type="ECO:0000256" key="8">
    <source>
        <dbReference type="SAM" id="Phobius"/>
    </source>
</evidence>
<evidence type="ECO:0000256" key="4">
    <source>
        <dbReference type="ARBA" id="ARBA00022989"/>
    </source>
</evidence>
<dbReference type="InterPro" id="IPR018617">
    <property type="entry name" value="Ima1_N"/>
</dbReference>
<dbReference type="Proteomes" id="UP001219518">
    <property type="component" value="Unassembled WGS sequence"/>
</dbReference>
<dbReference type="Pfam" id="PF09779">
    <property type="entry name" value="Ima1_N"/>
    <property type="match status" value="1"/>
</dbReference>
<keyword evidence="5 8" id="KW-0472">Membrane</keyword>
<feature type="domain" description="Ima1 N-terminal" evidence="9">
    <location>
        <begin position="39"/>
        <end position="156"/>
    </location>
</feature>
<keyword evidence="3 8" id="KW-0812">Transmembrane</keyword>
<dbReference type="EMBL" id="JAHWGI010001301">
    <property type="protein sequence ID" value="KAK3927855.1"/>
    <property type="molecule type" value="Genomic_DNA"/>
</dbReference>
<sequence length="761" mass="85277">MLESGIYSTIMLYKYIVLGVLLPVLFAVFKYWRRSHMKVNCWFCGLNNFILKKCQDGWICKYCEQYNGFKPDGDYNRDIPAQWDSSQNGGVSFCTSPKPYATPSNGLCDDCNRNQEMKVAQLASFQPINPNNFDQEIENFSYHLERAYKLCRTCESVLEDTLSRKKTHILDMNLQLTGKMIQNGRLQKHKQLFRKSIAWTSTYINITIALAIAAFTVSTFSTDHILFKAMNFESSRNQINPKSYPTTPRSFLLQSHPICLNEEITAPSSPPYFSKILETNLGLYLSLVGTHVVPLCIIGLTLKGLSSWHTGFRPSAVLWLAFAGTVFFHELKSEAQYIEISQSFQVIVSLLIVAFSWCEMNSCGLKPSPLKRLKSVSPKPHLSKPEIISPVVQAQTRAAQLYAQPPSPRLPQTSLLKTIEKKQECTILESPSYLSLPSRSASVMSLNRTLASVSVAENSLLSPAEDIQSVLSQEDNRSDASVDSAFSNPDSITLDGADSCYGSQPSVSSKKKNSQNGDVHSLIETLSIGSARNRQTVRASSEFKTRTYTPEKKRASLLCPPKLTNIMNESRRSGIWKNTSHNSLLNSSVMSESGDIFNNSFSRPVSPSGSVHSQSTVQSGVELARSYSSPSSFQPITPQWNSSAPQSLLSVCVPQNPLSSNAGFRTMAPHVTTSPIAQMIYTPYGVYHQMMNQFGNPVYGTYIKSKKQTYEQPYTKSGPSSPIHHHHQAHVEKNAKVWQKWHEWYLKNFKRDYCKSCAESM</sequence>
<keyword evidence="6" id="KW-0539">Nucleus</keyword>
<dbReference type="PANTHER" id="PTHR28646:SF1">
    <property type="entry name" value="TRANSMEMBRANE PROTEIN 201"/>
    <property type="match status" value="1"/>
</dbReference>
<comment type="similarity">
    <text evidence="2">Belongs to the TMEM201 family.</text>
</comment>
<feature type="region of interest" description="Disordered" evidence="7">
    <location>
        <begin position="497"/>
        <end position="518"/>
    </location>
</feature>
<dbReference type="InterPro" id="IPR040041">
    <property type="entry name" value="TMEM201"/>
</dbReference>
<feature type="transmembrane region" description="Helical" evidence="8">
    <location>
        <begin position="12"/>
        <end position="32"/>
    </location>
</feature>
<comment type="subcellular location">
    <subcellularLocation>
        <location evidence="1">Nucleus inner membrane</location>
        <topology evidence="1">Multi-pass membrane protein</topology>
    </subcellularLocation>
</comment>
<feature type="compositionally biased region" description="Polar residues" evidence="7">
    <location>
        <begin position="501"/>
        <end position="518"/>
    </location>
</feature>
<evidence type="ECO:0000256" key="5">
    <source>
        <dbReference type="ARBA" id="ARBA00023136"/>
    </source>
</evidence>
<dbReference type="GO" id="GO:0005521">
    <property type="term" value="F:lamin binding"/>
    <property type="evidence" value="ECO:0007669"/>
    <property type="project" value="TreeGrafter"/>
</dbReference>
<feature type="compositionally biased region" description="Polar residues" evidence="7">
    <location>
        <begin position="710"/>
        <end position="720"/>
    </location>
</feature>
<keyword evidence="4 8" id="KW-1133">Transmembrane helix</keyword>
<evidence type="ECO:0000256" key="7">
    <source>
        <dbReference type="SAM" id="MobiDB-lite"/>
    </source>
</evidence>
<evidence type="ECO:0000313" key="10">
    <source>
        <dbReference type="EMBL" id="KAK3927855.1"/>
    </source>
</evidence>
<evidence type="ECO:0000313" key="11">
    <source>
        <dbReference type="Proteomes" id="UP001219518"/>
    </source>
</evidence>
<evidence type="ECO:0000256" key="6">
    <source>
        <dbReference type="ARBA" id="ARBA00023242"/>
    </source>
</evidence>
<comment type="caution">
    <text evidence="10">The sequence shown here is derived from an EMBL/GenBank/DDBJ whole genome shotgun (WGS) entry which is preliminary data.</text>
</comment>
<evidence type="ECO:0000259" key="9">
    <source>
        <dbReference type="Pfam" id="PF09779"/>
    </source>
</evidence>
<accession>A0AAE1HW46</accession>
<reference evidence="10" key="1">
    <citation type="submission" date="2021-07" db="EMBL/GenBank/DDBJ databases">
        <authorList>
            <person name="Catto M.A."/>
            <person name="Jacobson A."/>
            <person name="Kennedy G."/>
            <person name="Labadie P."/>
            <person name="Hunt B.G."/>
            <person name="Srinivasan R."/>
        </authorList>
    </citation>
    <scope>NUCLEOTIDE SEQUENCE</scope>
    <source>
        <strain evidence="10">PL_HMW_Pooled</strain>
        <tissue evidence="10">Head</tissue>
    </source>
</reference>
<protein>
    <submittedName>
        <fullName evidence="10">Transmembrane protein 201</fullName>
    </submittedName>
</protein>
<organism evidence="10 11">
    <name type="scientific">Frankliniella fusca</name>
    <dbReference type="NCBI Taxonomy" id="407009"/>
    <lineage>
        <taxon>Eukaryota</taxon>
        <taxon>Metazoa</taxon>
        <taxon>Ecdysozoa</taxon>
        <taxon>Arthropoda</taxon>
        <taxon>Hexapoda</taxon>
        <taxon>Insecta</taxon>
        <taxon>Pterygota</taxon>
        <taxon>Neoptera</taxon>
        <taxon>Paraneoptera</taxon>
        <taxon>Thysanoptera</taxon>
        <taxon>Terebrantia</taxon>
        <taxon>Thripoidea</taxon>
        <taxon>Thripidae</taxon>
        <taxon>Frankliniella</taxon>
    </lineage>
</organism>
<evidence type="ECO:0000256" key="1">
    <source>
        <dbReference type="ARBA" id="ARBA00004473"/>
    </source>
</evidence>
<gene>
    <name evidence="10" type="ORF">KUF71_016140</name>
</gene>
<name>A0AAE1HW46_9NEOP</name>
<dbReference type="AlphaFoldDB" id="A0AAE1HW46"/>